<dbReference type="InterPro" id="IPR050228">
    <property type="entry name" value="Carboxylesterase_BioH"/>
</dbReference>
<dbReference type="Gene3D" id="3.40.50.1820">
    <property type="entry name" value="alpha/beta hydrolase"/>
    <property type="match status" value="1"/>
</dbReference>
<name>A0ABS3J501_9HYPH</name>
<proteinExistence type="predicted"/>
<organism evidence="2 3">
    <name type="scientific">Jiella sonneratiae</name>
    <dbReference type="NCBI Taxonomy" id="2816856"/>
    <lineage>
        <taxon>Bacteria</taxon>
        <taxon>Pseudomonadati</taxon>
        <taxon>Pseudomonadota</taxon>
        <taxon>Alphaproteobacteria</taxon>
        <taxon>Hyphomicrobiales</taxon>
        <taxon>Aurantimonadaceae</taxon>
        <taxon>Jiella</taxon>
    </lineage>
</organism>
<dbReference type="PANTHER" id="PTHR43194:SF2">
    <property type="entry name" value="PEROXISOMAL MEMBRANE PROTEIN LPX1"/>
    <property type="match status" value="1"/>
</dbReference>
<protein>
    <submittedName>
        <fullName evidence="2">Alpha/beta fold hydrolase</fullName>
    </submittedName>
</protein>
<dbReference type="InterPro" id="IPR029058">
    <property type="entry name" value="AB_hydrolase_fold"/>
</dbReference>
<accession>A0ABS3J501</accession>
<dbReference type="PANTHER" id="PTHR43194">
    <property type="entry name" value="HYDROLASE ALPHA/BETA FOLD FAMILY"/>
    <property type="match status" value="1"/>
</dbReference>
<feature type="domain" description="AB hydrolase-1" evidence="1">
    <location>
        <begin position="34"/>
        <end position="141"/>
    </location>
</feature>
<evidence type="ECO:0000313" key="2">
    <source>
        <dbReference type="EMBL" id="MBO0904753.1"/>
    </source>
</evidence>
<dbReference type="Pfam" id="PF00561">
    <property type="entry name" value="Abhydrolase_1"/>
    <property type="match status" value="1"/>
</dbReference>
<sequence length="262" mass="28331">MNQRIPEGSSMTRGHFENDGLRFAFLDEGERGAPAVLLVHGFASSMRVNWIEPGWVTTLAEAGFRVLAFDHRGHGESDKPRESSAYTPRKMVSDCVALLDRLEVPAATFFGYSMGARVSAFAALQAPARVERLILGGLGIGLVTGVGDWDPIAAALRAPSLDDVTDPRGRMFRAFADRTKSDRLALAACIETSRDEVTREDVGRIAQPVLIGVGTADEIAGAPEPLAALLPNAEVFAIEGRDHMLSVGDRRFKRRVLDFLGA</sequence>
<dbReference type="RefSeq" id="WP_207351392.1">
    <property type="nucleotide sequence ID" value="NZ_JAFMPY010000014.1"/>
</dbReference>
<gene>
    <name evidence="2" type="ORF">J1C47_13990</name>
</gene>
<dbReference type="EMBL" id="JAFMPY010000014">
    <property type="protein sequence ID" value="MBO0904753.1"/>
    <property type="molecule type" value="Genomic_DNA"/>
</dbReference>
<evidence type="ECO:0000259" key="1">
    <source>
        <dbReference type="Pfam" id="PF00561"/>
    </source>
</evidence>
<keyword evidence="2" id="KW-0378">Hydrolase</keyword>
<reference evidence="2 3" key="1">
    <citation type="submission" date="2021-03" db="EMBL/GenBank/DDBJ databases">
        <title>Whole genome sequence of Jiella sp. MQZ13P-4.</title>
        <authorList>
            <person name="Tuo L."/>
        </authorList>
    </citation>
    <scope>NUCLEOTIDE SEQUENCE [LARGE SCALE GENOMIC DNA]</scope>
    <source>
        <strain evidence="2 3">MQZ13P-4</strain>
    </source>
</reference>
<dbReference type="SUPFAM" id="SSF53474">
    <property type="entry name" value="alpha/beta-Hydrolases"/>
    <property type="match status" value="1"/>
</dbReference>
<dbReference type="Proteomes" id="UP000664288">
    <property type="component" value="Unassembled WGS sequence"/>
</dbReference>
<dbReference type="InterPro" id="IPR000073">
    <property type="entry name" value="AB_hydrolase_1"/>
</dbReference>
<evidence type="ECO:0000313" key="3">
    <source>
        <dbReference type="Proteomes" id="UP000664288"/>
    </source>
</evidence>
<dbReference type="PRINTS" id="PR00111">
    <property type="entry name" value="ABHYDROLASE"/>
</dbReference>
<comment type="caution">
    <text evidence="2">The sequence shown here is derived from an EMBL/GenBank/DDBJ whole genome shotgun (WGS) entry which is preliminary data.</text>
</comment>
<keyword evidence="3" id="KW-1185">Reference proteome</keyword>
<dbReference type="GO" id="GO:0016787">
    <property type="term" value="F:hydrolase activity"/>
    <property type="evidence" value="ECO:0007669"/>
    <property type="project" value="UniProtKB-KW"/>
</dbReference>